<keyword evidence="2" id="KW-0720">Serine protease</keyword>
<dbReference type="InterPro" id="IPR029058">
    <property type="entry name" value="AB_hydrolase_fold"/>
</dbReference>
<evidence type="ECO:0000256" key="2">
    <source>
        <dbReference type="ARBA" id="ARBA00022825"/>
    </source>
</evidence>
<dbReference type="Pfam" id="PF00326">
    <property type="entry name" value="Peptidase_S9"/>
    <property type="match status" value="1"/>
</dbReference>
<keyword evidence="4" id="KW-0645">Protease</keyword>
<dbReference type="Gene3D" id="2.120.10.30">
    <property type="entry name" value="TolB, C-terminal domain"/>
    <property type="match status" value="2"/>
</dbReference>
<feature type="domain" description="Peptidase S9 prolyl oligopeptidase catalytic" evidence="3">
    <location>
        <begin position="410"/>
        <end position="625"/>
    </location>
</feature>
<protein>
    <submittedName>
        <fullName evidence="4">Dipeptidyl aminopeptidases/acylaminoacyl-peptidases</fullName>
    </submittedName>
</protein>
<evidence type="ECO:0000256" key="1">
    <source>
        <dbReference type="ARBA" id="ARBA00022801"/>
    </source>
</evidence>
<dbReference type="InterPro" id="IPR011042">
    <property type="entry name" value="6-blade_b-propeller_TolB-like"/>
</dbReference>
<keyword evidence="1" id="KW-0378">Hydrolase</keyword>
<dbReference type="AlphaFoldDB" id="A5YT18"/>
<reference evidence="4" key="1">
    <citation type="journal article" date="2007" name="ISME J.">
        <title>Genomic plasticity in prokaryotes: the case of the square haloarchaeon.</title>
        <authorList>
            <person name="Cuadros-Orellana S."/>
            <person name="Martin-Cuadrado A.B."/>
            <person name="Legault B."/>
            <person name="D'Auria G."/>
            <person name="Zhaxybayeva O."/>
            <person name="Papke R.T."/>
            <person name="Rodriguez-Valera F."/>
        </authorList>
    </citation>
    <scope>NUCLEOTIDE SEQUENCE</scope>
</reference>
<proteinExistence type="predicted"/>
<dbReference type="PANTHER" id="PTHR42776">
    <property type="entry name" value="SERINE PEPTIDASE S9 FAMILY MEMBER"/>
    <property type="match status" value="1"/>
</dbReference>
<accession>A5YT18</accession>
<organism evidence="4">
    <name type="scientific">uncultured haloarchaeon</name>
    <dbReference type="NCBI Taxonomy" id="160804"/>
    <lineage>
        <taxon>Archaea</taxon>
        <taxon>Methanobacteriati</taxon>
        <taxon>Methanobacteriota</taxon>
        <taxon>Stenosarchaea group</taxon>
        <taxon>Halobacteria</taxon>
        <taxon>Halobacteriales</taxon>
        <taxon>Halobacteriaceae</taxon>
        <taxon>environmental samples</taxon>
    </lineage>
</organism>
<keyword evidence="4" id="KW-0031">Aminopeptidase</keyword>
<dbReference type="GO" id="GO:0006508">
    <property type="term" value="P:proteolysis"/>
    <property type="evidence" value="ECO:0007669"/>
    <property type="project" value="InterPro"/>
</dbReference>
<dbReference type="GO" id="GO:0004177">
    <property type="term" value="F:aminopeptidase activity"/>
    <property type="evidence" value="ECO:0007669"/>
    <property type="project" value="UniProtKB-KW"/>
</dbReference>
<dbReference type="InterPro" id="IPR011659">
    <property type="entry name" value="WD40"/>
</dbReference>
<dbReference type="PANTHER" id="PTHR42776:SF27">
    <property type="entry name" value="DIPEPTIDYL PEPTIDASE FAMILY MEMBER 6"/>
    <property type="match status" value="1"/>
</dbReference>
<dbReference type="InterPro" id="IPR001375">
    <property type="entry name" value="Peptidase_S9_cat"/>
</dbReference>
<evidence type="ECO:0000259" key="3">
    <source>
        <dbReference type="Pfam" id="PF00326"/>
    </source>
</evidence>
<dbReference type="Gene3D" id="3.40.50.1820">
    <property type="entry name" value="alpha/beta hydrolase"/>
    <property type="match status" value="1"/>
</dbReference>
<dbReference type="SUPFAM" id="SSF82171">
    <property type="entry name" value="DPP6 N-terminal domain-like"/>
    <property type="match status" value="1"/>
</dbReference>
<name>A5YT18_9EURY</name>
<dbReference type="Pfam" id="PF07676">
    <property type="entry name" value="PD40"/>
    <property type="match status" value="1"/>
</dbReference>
<evidence type="ECO:0000313" key="4">
    <source>
        <dbReference type="EMBL" id="ABQ76125.1"/>
    </source>
</evidence>
<dbReference type="GO" id="GO:0004252">
    <property type="term" value="F:serine-type endopeptidase activity"/>
    <property type="evidence" value="ECO:0007669"/>
    <property type="project" value="TreeGrafter"/>
</dbReference>
<dbReference type="SUPFAM" id="SSF53474">
    <property type="entry name" value="alpha/beta-Hydrolases"/>
    <property type="match status" value="1"/>
</dbReference>
<sequence length="627" mass="70779">MKVMSSMSQTEDVLEELAGLPTLAHPTVSPDGNKIAMYYDITGRNELHVLDIESGERKQWSDGEVPRNARWFVKWGADGDWVYFHFDKDGNEQNDVYRISPRGEVETVIEMDGQVVLNDVSEDGQTLIVGSTRDGQMNLYRHHLESSQTEKITSYNRATANAILSPECDRLAYSTNERDNFNNRDVYVAAADGSNPRNLDIGEIGAESTPVDWGPDNQQLLITDNTAEFDRIGVYDLKTHELKWLGDDQREESAVAFTPDGNRVIGIRVREAVSVPVVYDIESNEATEFDLPEGVARFGYGGSPTVDEGRAVLTHTSPTIRPDLLIYDYSIHDSEVLVEAVHGTFDSSDFVDAEYLRFNSNGIPEAQQTAIKHDPYKSLDIGALLYDSDERPSPLIVNPHGGPSARDTKSFDLYTQVLLSQGFSVLQINYRGSTGRGREFVRELHDDWGGAEQGDIMTGLEHVKETYDWIDDDRIAVFGGSYGGYSAYWQLVQYPDQYDAGVAWIGVTDLEDIFKNTMPHYRTELMEKYLGTPRENPDIYEQRSPVTHIENIDTPMLLVHGVNDRRVPVSQARIFRDALKQAGYEQGSDEDFEYQELGEEGHGSSDQDQKLRMFRLLTDFLNRRLSM</sequence>
<dbReference type="ESTHER" id="9eury-a5yt18">
    <property type="family name" value="S9N_PREPL_Peptidase_S9"/>
</dbReference>
<dbReference type="EMBL" id="EF584000">
    <property type="protein sequence ID" value="ABQ76125.1"/>
    <property type="molecule type" value="Genomic_DNA"/>
</dbReference>